<dbReference type="PROSITE" id="PS51352">
    <property type="entry name" value="THIOREDOXIN_2"/>
    <property type="match status" value="1"/>
</dbReference>
<dbReference type="GO" id="GO:0016209">
    <property type="term" value="F:antioxidant activity"/>
    <property type="evidence" value="ECO:0007669"/>
    <property type="project" value="InterPro"/>
</dbReference>
<evidence type="ECO:0000259" key="2">
    <source>
        <dbReference type="PROSITE" id="PS51352"/>
    </source>
</evidence>
<dbReference type="CDD" id="cd02969">
    <property type="entry name" value="PRX_like1"/>
    <property type="match status" value="1"/>
</dbReference>
<name>A0A935CAA8_9BACT</name>
<organism evidence="3 4">
    <name type="scientific">Marivirga aurantiaca</name>
    <dbReference type="NCBI Taxonomy" id="2802615"/>
    <lineage>
        <taxon>Bacteria</taxon>
        <taxon>Pseudomonadati</taxon>
        <taxon>Bacteroidota</taxon>
        <taxon>Cytophagia</taxon>
        <taxon>Cytophagales</taxon>
        <taxon>Marivirgaceae</taxon>
        <taxon>Marivirga</taxon>
    </lineage>
</organism>
<dbReference type="PANTHER" id="PTHR43640">
    <property type="entry name" value="OS07G0260300 PROTEIN"/>
    <property type="match status" value="1"/>
</dbReference>
<gene>
    <name evidence="3" type="ORF">JKA74_15445</name>
</gene>
<feature type="chain" id="PRO_5036820198" evidence="1">
    <location>
        <begin position="19"/>
        <end position="198"/>
    </location>
</feature>
<dbReference type="Pfam" id="PF00578">
    <property type="entry name" value="AhpC-TSA"/>
    <property type="match status" value="1"/>
</dbReference>
<dbReference type="AlphaFoldDB" id="A0A935CAA8"/>
<dbReference type="InterPro" id="IPR000866">
    <property type="entry name" value="AhpC/TSA"/>
</dbReference>
<dbReference type="InterPro" id="IPR013766">
    <property type="entry name" value="Thioredoxin_domain"/>
</dbReference>
<keyword evidence="1" id="KW-0732">Signal</keyword>
<dbReference type="InterPro" id="IPR036249">
    <property type="entry name" value="Thioredoxin-like_sf"/>
</dbReference>
<dbReference type="Proteomes" id="UP000611723">
    <property type="component" value="Unassembled WGS sequence"/>
</dbReference>
<proteinExistence type="predicted"/>
<feature type="domain" description="Thioredoxin" evidence="2">
    <location>
        <begin position="24"/>
        <end position="178"/>
    </location>
</feature>
<dbReference type="RefSeq" id="WP_201432122.1">
    <property type="nucleotide sequence ID" value="NZ_JAEQBW010000008.1"/>
</dbReference>
<keyword evidence="4" id="KW-1185">Reference proteome</keyword>
<dbReference type="GO" id="GO:0016491">
    <property type="term" value="F:oxidoreductase activity"/>
    <property type="evidence" value="ECO:0007669"/>
    <property type="project" value="InterPro"/>
</dbReference>
<comment type="caution">
    <text evidence="3">The sequence shown here is derived from an EMBL/GenBank/DDBJ whole genome shotgun (WGS) entry which is preliminary data.</text>
</comment>
<feature type="signal peptide" evidence="1">
    <location>
        <begin position="1"/>
        <end position="18"/>
    </location>
</feature>
<evidence type="ECO:0000256" key="1">
    <source>
        <dbReference type="SAM" id="SignalP"/>
    </source>
</evidence>
<sequence length="198" mass="22028">MKNYLILGLVLLFSVAFTANKNGYAVGDIATDFSLKNVNGEMVSLKDYEDAKGYIVIFTCNTCPYSIAYEDRIIALQSKYAEQGFPVIAINPNDDKKSPKDSFEKMKVRAKEKMFNFPYVYDETQEVTKAYGATNTPHVYVLDAKRTVKYIGAIDNNTKSAADADKKYVEDAVNALLAGKEVPVEKTKAIGCTIKWAL</sequence>
<accession>A0A935CAA8</accession>
<evidence type="ECO:0000313" key="4">
    <source>
        <dbReference type="Proteomes" id="UP000611723"/>
    </source>
</evidence>
<reference evidence="3" key="1">
    <citation type="submission" date="2021-01" db="EMBL/GenBank/DDBJ databases">
        <title>Marivirga aurantiaca sp. nov., isolated from intertidal surface sediments.</title>
        <authorList>
            <person name="Zhang M."/>
        </authorList>
    </citation>
    <scope>NUCLEOTIDE SEQUENCE</scope>
    <source>
        <strain evidence="3">S37H4</strain>
    </source>
</reference>
<dbReference type="PANTHER" id="PTHR43640:SF1">
    <property type="entry name" value="THIOREDOXIN-DEPENDENT PEROXIREDOXIN"/>
    <property type="match status" value="1"/>
</dbReference>
<dbReference type="EMBL" id="JAEQBW010000008">
    <property type="protein sequence ID" value="MBK6266439.1"/>
    <property type="molecule type" value="Genomic_DNA"/>
</dbReference>
<protein>
    <submittedName>
        <fullName evidence="3">Thioredoxin family protein</fullName>
    </submittedName>
</protein>
<evidence type="ECO:0000313" key="3">
    <source>
        <dbReference type="EMBL" id="MBK6266439.1"/>
    </source>
</evidence>
<dbReference type="SUPFAM" id="SSF52833">
    <property type="entry name" value="Thioredoxin-like"/>
    <property type="match status" value="1"/>
</dbReference>
<dbReference type="Gene3D" id="3.40.30.10">
    <property type="entry name" value="Glutaredoxin"/>
    <property type="match status" value="1"/>
</dbReference>
<dbReference type="InterPro" id="IPR047262">
    <property type="entry name" value="PRX-like1"/>
</dbReference>